<evidence type="ECO:0000313" key="2">
    <source>
        <dbReference type="EMBL" id="KKL53244.1"/>
    </source>
</evidence>
<keyword evidence="1" id="KW-1133">Transmembrane helix</keyword>
<dbReference type="AlphaFoldDB" id="A0A0F9CVF0"/>
<evidence type="ECO:0000256" key="1">
    <source>
        <dbReference type="SAM" id="Phobius"/>
    </source>
</evidence>
<name>A0A0F9CVF0_9ZZZZ</name>
<accession>A0A0F9CVF0</accession>
<dbReference type="EMBL" id="LAZR01031614">
    <property type="protein sequence ID" value="KKL53244.1"/>
    <property type="molecule type" value="Genomic_DNA"/>
</dbReference>
<sequence length="55" mass="6666">MNDFMRFLYYWLVQIPFVFIVCTVIILGMIAIVVLAFYYVIFVLCFFTGCYVWLF</sequence>
<comment type="caution">
    <text evidence="2">The sequence shown here is derived from an EMBL/GenBank/DDBJ whole genome shotgun (WGS) entry which is preliminary data.</text>
</comment>
<protein>
    <submittedName>
        <fullName evidence="2">Uncharacterized protein</fullName>
    </submittedName>
</protein>
<feature type="transmembrane region" description="Helical" evidence="1">
    <location>
        <begin position="36"/>
        <end position="54"/>
    </location>
</feature>
<feature type="transmembrane region" description="Helical" evidence="1">
    <location>
        <begin position="7"/>
        <end position="30"/>
    </location>
</feature>
<reference evidence="2" key="1">
    <citation type="journal article" date="2015" name="Nature">
        <title>Complex archaea that bridge the gap between prokaryotes and eukaryotes.</title>
        <authorList>
            <person name="Spang A."/>
            <person name="Saw J.H."/>
            <person name="Jorgensen S.L."/>
            <person name="Zaremba-Niedzwiedzka K."/>
            <person name="Martijn J."/>
            <person name="Lind A.E."/>
            <person name="van Eijk R."/>
            <person name="Schleper C."/>
            <person name="Guy L."/>
            <person name="Ettema T.J."/>
        </authorList>
    </citation>
    <scope>NUCLEOTIDE SEQUENCE</scope>
</reference>
<gene>
    <name evidence="2" type="ORF">LCGC14_2277350</name>
</gene>
<organism evidence="2">
    <name type="scientific">marine sediment metagenome</name>
    <dbReference type="NCBI Taxonomy" id="412755"/>
    <lineage>
        <taxon>unclassified sequences</taxon>
        <taxon>metagenomes</taxon>
        <taxon>ecological metagenomes</taxon>
    </lineage>
</organism>
<proteinExistence type="predicted"/>
<keyword evidence="1" id="KW-0472">Membrane</keyword>
<keyword evidence="1" id="KW-0812">Transmembrane</keyword>